<evidence type="ECO:0000313" key="2">
    <source>
        <dbReference type="Proteomes" id="UP000295063"/>
    </source>
</evidence>
<proteinExistence type="predicted"/>
<comment type="caution">
    <text evidence="1">The sequence shown here is derived from an EMBL/GenBank/DDBJ whole genome shotgun (WGS) entry which is preliminary data.</text>
</comment>
<dbReference type="AlphaFoldDB" id="A0A4R1PW68"/>
<accession>A0A4R1PW68</accession>
<dbReference type="InterPro" id="IPR038690">
    <property type="entry name" value="NusG_2_sf"/>
</dbReference>
<gene>
    <name evidence="1" type="ORF">EV210_108228</name>
</gene>
<organism evidence="1 2">
    <name type="scientific">Anaerospora hongkongensis</name>
    <dbReference type="NCBI Taxonomy" id="244830"/>
    <lineage>
        <taxon>Bacteria</taxon>
        <taxon>Bacillati</taxon>
        <taxon>Bacillota</taxon>
        <taxon>Negativicutes</taxon>
        <taxon>Selenomonadales</taxon>
        <taxon>Sporomusaceae</taxon>
        <taxon>Anaerospora</taxon>
    </lineage>
</organism>
<protein>
    <submittedName>
        <fullName evidence="1">Uncharacterized protein</fullName>
    </submittedName>
</protein>
<keyword evidence="2" id="KW-1185">Reference proteome</keyword>
<dbReference type="Proteomes" id="UP000295063">
    <property type="component" value="Unassembled WGS sequence"/>
</dbReference>
<dbReference type="Pfam" id="PF07009">
    <property type="entry name" value="NusG_II"/>
    <property type="match status" value="1"/>
</dbReference>
<evidence type="ECO:0000313" key="1">
    <source>
        <dbReference type="EMBL" id="TCL36576.1"/>
    </source>
</evidence>
<name>A0A4R1PW68_9FIRM</name>
<sequence>MRFLTKGDKILISILFLFSICTILYSFSLYPNQAEKSAEVRVNGSLVKTMRLREGYREEYRIGGQSEYAIIEVDSGKVRIRQDDSPRQIGVHTGWIRTPPQQIINLPYRIVVTVVSSESQDIDDIIR</sequence>
<dbReference type="EMBL" id="SLUI01000008">
    <property type="protein sequence ID" value="TCL36576.1"/>
    <property type="molecule type" value="Genomic_DNA"/>
</dbReference>
<reference evidence="1 2" key="1">
    <citation type="submission" date="2019-03" db="EMBL/GenBank/DDBJ databases">
        <title>Genomic Encyclopedia of Type Strains, Phase IV (KMG-IV): sequencing the most valuable type-strain genomes for metagenomic binning, comparative biology and taxonomic classification.</title>
        <authorList>
            <person name="Goeker M."/>
        </authorList>
    </citation>
    <scope>NUCLEOTIDE SEQUENCE [LARGE SCALE GENOMIC DNA]</scope>
    <source>
        <strain evidence="1 2">DSM 15969</strain>
    </source>
</reference>
<dbReference type="CDD" id="cd09846">
    <property type="entry name" value="DUF1312"/>
    <property type="match status" value="1"/>
</dbReference>
<dbReference type="Gene3D" id="2.60.320.10">
    <property type="entry name" value="N-utilization substance G protein NusG, insert domain"/>
    <property type="match status" value="1"/>
</dbReference>